<dbReference type="NCBIfam" id="NF006987">
    <property type="entry name" value="PRK09452.1"/>
    <property type="match status" value="1"/>
</dbReference>
<evidence type="ECO:0000256" key="5">
    <source>
        <dbReference type="ARBA" id="ARBA00022967"/>
    </source>
</evidence>
<evidence type="ECO:0000256" key="7">
    <source>
        <dbReference type="RuleBase" id="RU364083"/>
    </source>
</evidence>
<dbReference type="EMBL" id="BJTZ01000004">
    <property type="protein sequence ID" value="GEK12987.1"/>
    <property type="molecule type" value="Genomic_DNA"/>
</dbReference>
<dbReference type="NCBIfam" id="TIGR01187">
    <property type="entry name" value="potA"/>
    <property type="match status" value="1"/>
</dbReference>
<keyword evidence="6 7" id="KW-0472">Membrane</keyword>
<dbReference type="SMART" id="SM00382">
    <property type="entry name" value="AAA"/>
    <property type="match status" value="1"/>
</dbReference>
<dbReference type="PANTHER" id="PTHR42781">
    <property type="entry name" value="SPERMIDINE/PUTRESCINE IMPORT ATP-BINDING PROTEIN POTA"/>
    <property type="match status" value="1"/>
</dbReference>
<comment type="catalytic activity">
    <reaction evidence="7">
        <text>ATP + H2O + polyamine-[polyamine-binding protein]Side 1 = ADP + phosphate + polyamineSide 2 + [polyamine-binding protein]Side 1.</text>
        <dbReference type="EC" id="7.6.2.11"/>
    </reaction>
</comment>
<evidence type="ECO:0000256" key="6">
    <source>
        <dbReference type="ARBA" id="ARBA00023136"/>
    </source>
</evidence>
<comment type="subunit">
    <text evidence="7">The complex is composed of two ATP-binding proteins (PotA), two transmembrane proteins (PotB and PotC) and a solute-binding protein (PotD).</text>
</comment>
<keyword evidence="3 7" id="KW-0547">Nucleotide-binding</keyword>
<evidence type="ECO:0000313" key="9">
    <source>
        <dbReference type="EMBL" id="GEK12987.1"/>
    </source>
</evidence>
<evidence type="ECO:0000256" key="2">
    <source>
        <dbReference type="ARBA" id="ARBA00022475"/>
    </source>
</evidence>
<dbReference type="PROSITE" id="PS50893">
    <property type="entry name" value="ABC_TRANSPORTER_2"/>
    <property type="match status" value="1"/>
</dbReference>
<dbReference type="InterPro" id="IPR013611">
    <property type="entry name" value="Transp-assoc_OB_typ2"/>
</dbReference>
<dbReference type="InterPro" id="IPR017871">
    <property type="entry name" value="ABC_transporter-like_CS"/>
</dbReference>
<dbReference type="EC" id="7.6.2.11" evidence="7"/>
<feature type="domain" description="ABC transporter" evidence="8">
    <location>
        <begin position="37"/>
        <end position="267"/>
    </location>
</feature>
<keyword evidence="1 7" id="KW-0813">Transport</keyword>
<dbReference type="InterPro" id="IPR003593">
    <property type="entry name" value="AAA+_ATPase"/>
</dbReference>
<dbReference type="InterPro" id="IPR027417">
    <property type="entry name" value="P-loop_NTPase"/>
</dbReference>
<dbReference type="InterPro" id="IPR050093">
    <property type="entry name" value="ABC_SmlMolc_Importer"/>
</dbReference>
<evidence type="ECO:0000313" key="10">
    <source>
        <dbReference type="Proteomes" id="UP000321787"/>
    </source>
</evidence>
<dbReference type="Gene3D" id="3.40.50.300">
    <property type="entry name" value="P-loop containing nucleotide triphosphate hydrolases"/>
    <property type="match status" value="1"/>
</dbReference>
<dbReference type="InterPro" id="IPR017879">
    <property type="entry name" value="PotA_ATP-bd"/>
</dbReference>
<dbReference type="InterPro" id="IPR008995">
    <property type="entry name" value="Mo/tungstate-bd_C_term_dom"/>
</dbReference>
<dbReference type="GO" id="GO:0043190">
    <property type="term" value="C:ATP-binding cassette (ABC) transporter complex"/>
    <property type="evidence" value="ECO:0007669"/>
    <property type="project" value="InterPro"/>
</dbReference>
<gene>
    <name evidence="7 9" type="primary">potA</name>
    <name evidence="9" type="ORF">AFI02nite_10230</name>
</gene>
<dbReference type="AlphaFoldDB" id="A0A510UEK9"/>
<comment type="function">
    <text evidence="7">Part of the ABC transporter complex PotABCD involved in spermidine/putrescine import. Responsible for energy coupling to the transport system.</text>
</comment>
<evidence type="ECO:0000256" key="3">
    <source>
        <dbReference type="ARBA" id="ARBA00022741"/>
    </source>
</evidence>
<dbReference type="GO" id="GO:0016887">
    <property type="term" value="F:ATP hydrolysis activity"/>
    <property type="evidence" value="ECO:0007669"/>
    <property type="project" value="InterPro"/>
</dbReference>
<proteinExistence type="inferred from homology"/>
<dbReference type="Pfam" id="PF08402">
    <property type="entry name" value="TOBE_2"/>
    <property type="match status" value="1"/>
</dbReference>
<dbReference type="GO" id="GO:0015594">
    <property type="term" value="F:ABC-type putrescine transporter activity"/>
    <property type="evidence" value="ECO:0007669"/>
    <property type="project" value="InterPro"/>
</dbReference>
<dbReference type="Gene3D" id="2.40.50.100">
    <property type="match status" value="1"/>
</dbReference>
<evidence type="ECO:0000256" key="1">
    <source>
        <dbReference type="ARBA" id="ARBA00022448"/>
    </source>
</evidence>
<sequence>MRPKSPFIINTKRGITTQGGDKKTLNVTQQSEKEAVIKLTGISKSFDGKEVISNFNLDVNHGEFLTILGPSGCGKTTVLRMIAGFETADAGTILLDSTDVTSVPAEQRHVNTVFQSYALFPHMTVFENVAFGLRMQKVAESEIEPRVTEALQMVRLAQMANRKPHQLSGGQQQRIAIARAVVNKPKVLLLDESLSALDYKLRKQMQIELKQLQRQLGITFIFVTHDQEEALSMSDRIIVMRDGVIEQDGTPREIYEEPKNLFVARFIGEINVFAATVQERLDEKRIKAEIEDTSAIVYCDLDVAPGDKVKVLLRPEDLRLEEIKESDNKGITGYVRERTYKGMTLDSVLELDSGMRVMISEFFNEDDPDVDHSLGQKVAITWVESWEVVLADEQEV</sequence>
<dbReference type="CDD" id="cd03300">
    <property type="entry name" value="ABC_PotA_N"/>
    <property type="match status" value="1"/>
</dbReference>
<dbReference type="InterPro" id="IPR003439">
    <property type="entry name" value="ABC_transporter-like_ATP-bd"/>
</dbReference>
<dbReference type="SUPFAM" id="SSF50331">
    <property type="entry name" value="MOP-like"/>
    <property type="match status" value="1"/>
</dbReference>
<dbReference type="Proteomes" id="UP000321787">
    <property type="component" value="Unassembled WGS sequence"/>
</dbReference>
<organism evidence="9 10">
    <name type="scientific">Aliivibrio fischeri</name>
    <name type="common">Vibrio fischeri</name>
    <dbReference type="NCBI Taxonomy" id="668"/>
    <lineage>
        <taxon>Bacteria</taxon>
        <taxon>Pseudomonadati</taxon>
        <taxon>Pseudomonadota</taxon>
        <taxon>Gammaproteobacteria</taxon>
        <taxon>Vibrionales</taxon>
        <taxon>Vibrionaceae</taxon>
        <taxon>Aliivibrio</taxon>
    </lineage>
</organism>
<dbReference type="SUPFAM" id="SSF52540">
    <property type="entry name" value="P-loop containing nucleoside triphosphate hydrolases"/>
    <property type="match status" value="1"/>
</dbReference>
<dbReference type="FunFam" id="3.40.50.300:FF:000133">
    <property type="entry name" value="Spermidine/putrescine import ATP-binding protein PotA"/>
    <property type="match status" value="1"/>
</dbReference>
<protein>
    <recommendedName>
        <fullName evidence="7">Spermidine/putrescine import ATP-binding protein PotA</fullName>
        <ecNumber evidence="7">7.6.2.11</ecNumber>
    </recommendedName>
</protein>
<keyword evidence="5 7" id="KW-1278">Translocase</keyword>
<dbReference type="PROSITE" id="PS00211">
    <property type="entry name" value="ABC_TRANSPORTER_1"/>
    <property type="match status" value="1"/>
</dbReference>
<dbReference type="InterPro" id="IPR005893">
    <property type="entry name" value="PotA-like"/>
</dbReference>
<comment type="similarity">
    <text evidence="7">Belongs to the ABC transporter superfamily. Spermidine/putrescine importer (TC 3.A.1.11.1) family.</text>
</comment>
<evidence type="ECO:0000256" key="4">
    <source>
        <dbReference type="ARBA" id="ARBA00022840"/>
    </source>
</evidence>
<dbReference type="PANTHER" id="PTHR42781:SF4">
    <property type="entry name" value="SPERMIDINE_PUTRESCINE IMPORT ATP-BINDING PROTEIN POTA"/>
    <property type="match status" value="1"/>
</dbReference>
<name>A0A510UEK9_ALIFS</name>
<reference evidence="9 10" key="1">
    <citation type="submission" date="2019-07" db="EMBL/GenBank/DDBJ databases">
        <title>Whole genome shotgun sequence of Aliivibrio fischeri NBRC 101058.</title>
        <authorList>
            <person name="Hosoyama A."/>
            <person name="Uohara A."/>
            <person name="Ohji S."/>
            <person name="Ichikawa N."/>
        </authorList>
    </citation>
    <scope>NUCLEOTIDE SEQUENCE [LARGE SCALE GENOMIC DNA]</scope>
    <source>
        <strain evidence="9 10">NBRC 101058</strain>
    </source>
</reference>
<comment type="caution">
    <text evidence="9">The sequence shown here is derived from an EMBL/GenBank/DDBJ whole genome shotgun (WGS) entry which is preliminary data.</text>
</comment>
<dbReference type="GO" id="GO:0005524">
    <property type="term" value="F:ATP binding"/>
    <property type="evidence" value="ECO:0007669"/>
    <property type="project" value="UniProtKB-KW"/>
</dbReference>
<accession>A0A510UEK9</accession>
<keyword evidence="2 7" id="KW-1003">Cell membrane</keyword>
<dbReference type="Pfam" id="PF00005">
    <property type="entry name" value="ABC_tran"/>
    <property type="match status" value="1"/>
</dbReference>
<evidence type="ECO:0000259" key="8">
    <source>
        <dbReference type="PROSITE" id="PS50893"/>
    </source>
</evidence>
<keyword evidence="4 7" id="KW-0067">ATP-binding</keyword>